<dbReference type="AlphaFoldDB" id="A0A1J1IDF5"/>
<proteinExistence type="predicted"/>
<accession>A0A1J1IDF5</accession>
<keyword evidence="2" id="KW-1185">Reference proteome</keyword>
<reference evidence="1 2" key="1">
    <citation type="submission" date="2015-04" db="EMBL/GenBank/DDBJ databases">
        <authorList>
            <person name="Syromyatnikov M.Y."/>
            <person name="Popov V.N."/>
        </authorList>
    </citation>
    <scope>NUCLEOTIDE SEQUENCE [LARGE SCALE GENOMIC DNA]</scope>
</reference>
<gene>
    <name evidence="1" type="ORF">CLUMA_CG010414</name>
</gene>
<dbReference type="EMBL" id="CVRI01000045">
    <property type="protein sequence ID" value="CRK97014.1"/>
    <property type="molecule type" value="Genomic_DNA"/>
</dbReference>
<protein>
    <submittedName>
        <fullName evidence="1">CLUMA_CG010414, isoform A</fullName>
    </submittedName>
</protein>
<evidence type="ECO:0000313" key="1">
    <source>
        <dbReference type="EMBL" id="CRK97014.1"/>
    </source>
</evidence>
<evidence type="ECO:0000313" key="2">
    <source>
        <dbReference type="Proteomes" id="UP000183832"/>
    </source>
</evidence>
<dbReference type="Proteomes" id="UP000183832">
    <property type="component" value="Unassembled WGS sequence"/>
</dbReference>
<organism evidence="1 2">
    <name type="scientific">Clunio marinus</name>
    <dbReference type="NCBI Taxonomy" id="568069"/>
    <lineage>
        <taxon>Eukaryota</taxon>
        <taxon>Metazoa</taxon>
        <taxon>Ecdysozoa</taxon>
        <taxon>Arthropoda</taxon>
        <taxon>Hexapoda</taxon>
        <taxon>Insecta</taxon>
        <taxon>Pterygota</taxon>
        <taxon>Neoptera</taxon>
        <taxon>Endopterygota</taxon>
        <taxon>Diptera</taxon>
        <taxon>Nematocera</taxon>
        <taxon>Chironomoidea</taxon>
        <taxon>Chironomidae</taxon>
        <taxon>Clunio</taxon>
    </lineage>
</organism>
<name>A0A1J1IDF5_9DIPT</name>
<sequence length="72" mass="8468">MLTDKPEKFCLKLKLKLNCKLKVRFAFYVGEREVEVGIRWKYYPQNAYRHQSVLKQISSVGLHNSTLGESHI</sequence>